<dbReference type="EMBL" id="JARKIF010000014">
    <property type="protein sequence ID" value="KAJ7623687.1"/>
    <property type="molecule type" value="Genomic_DNA"/>
</dbReference>
<gene>
    <name evidence="4" type="ORF">FB45DRAFT_797959</name>
</gene>
<evidence type="ECO:0000256" key="1">
    <source>
        <dbReference type="ARBA" id="ARBA00022679"/>
    </source>
</evidence>
<dbReference type="Gene3D" id="3.40.50.11350">
    <property type="match status" value="1"/>
</dbReference>
<evidence type="ECO:0000256" key="2">
    <source>
        <dbReference type="ARBA" id="ARBA00023253"/>
    </source>
</evidence>
<dbReference type="InterPro" id="IPR019378">
    <property type="entry name" value="GDP-Fuc_O-FucTrfase"/>
</dbReference>
<reference evidence="4" key="1">
    <citation type="submission" date="2023-03" db="EMBL/GenBank/DDBJ databases">
        <title>Massive genome expansion in bonnet fungi (Mycena s.s.) driven by repeated elements and novel gene families across ecological guilds.</title>
        <authorList>
            <consortium name="Lawrence Berkeley National Laboratory"/>
            <person name="Harder C.B."/>
            <person name="Miyauchi S."/>
            <person name="Viragh M."/>
            <person name="Kuo A."/>
            <person name="Thoen E."/>
            <person name="Andreopoulos B."/>
            <person name="Lu D."/>
            <person name="Skrede I."/>
            <person name="Drula E."/>
            <person name="Henrissat B."/>
            <person name="Morin E."/>
            <person name="Kohler A."/>
            <person name="Barry K."/>
            <person name="LaButti K."/>
            <person name="Morin E."/>
            <person name="Salamov A."/>
            <person name="Lipzen A."/>
            <person name="Mereny Z."/>
            <person name="Hegedus B."/>
            <person name="Baldrian P."/>
            <person name="Stursova M."/>
            <person name="Weitz H."/>
            <person name="Taylor A."/>
            <person name="Grigoriev I.V."/>
            <person name="Nagy L.G."/>
            <person name="Martin F."/>
            <person name="Kauserud H."/>
        </authorList>
    </citation>
    <scope>NUCLEOTIDE SEQUENCE</scope>
    <source>
        <strain evidence="4">9284</strain>
    </source>
</reference>
<dbReference type="GO" id="GO:0016740">
    <property type="term" value="F:transferase activity"/>
    <property type="evidence" value="ECO:0007669"/>
    <property type="project" value="UniProtKB-KW"/>
</dbReference>
<keyword evidence="1" id="KW-0808">Transferase</keyword>
<keyword evidence="5" id="KW-1185">Reference proteome</keyword>
<evidence type="ECO:0000313" key="5">
    <source>
        <dbReference type="Proteomes" id="UP001221142"/>
    </source>
</evidence>
<organism evidence="4 5">
    <name type="scientific">Roridomyces roridus</name>
    <dbReference type="NCBI Taxonomy" id="1738132"/>
    <lineage>
        <taxon>Eukaryota</taxon>
        <taxon>Fungi</taxon>
        <taxon>Dikarya</taxon>
        <taxon>Basidiomycota</taxon>
        <taxon>Agaricomycotina</taxon>
        <taxon>Agaricomycetes</taxon>
        <taxon>Agaricomycetidae</taxon>
        <taxon>Agaricales</taxon>
        <taxon>Marasmiineae</taxon>
        <taxon>Mycenaceae</taxon>
        <taxon>Roridomyces</taxon>
    </lineage>
</organism>
<dbReference type="Proteomes" id="UP001221142">
    <property type="component" value="Unassembled WGS sequence"/>
</dbReference>
<proteinExistence type="predicted"/>
<evidence type="ECO:0000256" key="3">
    <source>
        <dbReference type="ARBA" id="ARBA00023277"/>
    </source>
</evidence>
<sequence>MGVKTRRRPLLALLAASISLAWLFHTFWSPSSSLQSARWIQRDPFNRWDAPVAPTVTVTVQVPEPTPPLLMNDVPTGSFRDNLRPELKYISGWPTSGWNNQVMEYMNLIYLGLITERIPILAPFARKKRHGVKSEEFVPFSRLFNISRMQEEVGVRVLEWGEVKDLTSAGTLDGIGCWSMELGVWNASWRSLRPHNLKLDISYTPTPEWVKLVPGDYRDQQATFWSLAALAFEDTRPANVDLSPEPGPIQQSIYWPDERLLCFDNMYFICAHQAWEFDKQYSPAWRFVGQYMRFSSEMQDIADECIRKALGVEEHEEIPLYIAIHVRRGDFKNACNTKEVTVKPEDCLAPLSAYAQRVEEVREEIFKTKGMRIGDGDVIMTTDETDEGWWTEVLQLGWKRVDHGDVLARHGPWYPTFVDGVIQGGGLGFVGTHRSTVSILADRRVLEWQKGATRTVYWGRNH</sequence>
<dbReference type="AlphaFoldDB" id="A0AAD7FH70"/>
<dbReference type="Pfam" id="PF10250">
    <property type="entry name" value="O-FucT"/>
    <property type="match status" value="1"/>
</dbReference>
<comment type="caution">
    <text evidence="4">The sequence shown here is derived from an EMBL/GenBank/DDBJ whole genome shotgun (WGS) entry which is preliminary data.</text>
</comment>
<dbReference type="GO" id="GO:0006004">
    <property type="term" value="P:fucose metabolic process"/>
    <property type="evidence" value="ECO:0007669"/>
    <property type="project" value="UniProtKB-KW"/>
</dbReference>
<name>A0AAD7FH70_9AGAR</name>
<keyword evidence="3" id="KW-0119">Carbohydrate metabolism</keyword>
<accession>A0AAD7FH70</accession>
<evidence type="ECO:0000313" key="4">
    <source>
        <dbReference type="EMBL" id="KAJ7623687.1"/>
    </source>
</evidence>
<dbReference type="CDD" id="cd11296">
    <property type="entry name" value="O-FucT_like"/>
    <property type="match status" value="1"/>
</dbReference>
<keyword evidence="2" id="KW-0294">Fucose metabolism</keyword>
<protein>
    <submittedName>
        <fullName evidence="4">Uncharacterized protein</fullName>
    </submittedName>
</protein>